<dbReference type="Pfam" id="PF21010">
    <property type="entry name" value="HA2_C"/>
    <property type="match status" value="1"/>
</dbReference>
<proteinExistence type="inferred from homology"/>
<evidence type="ECO:0000256" key="2">
    <source>
        <dbReference type="ARBA" id="ARBA00008792"/>
    </source>
</evidence>
<keyword evidence="13" id="KW-0469">Meiosis</keyword>
<evidence type="ECO:0000256" key="9">
    <source>
        <dbReference type="ARBA" id="ARBA00022806"/>
    </source>
</evidence>
<dbReference type="Proteomes" id="UP000694620">
    <property type="component" value="Chromosome 16"/>
</dbReference>
<dbReference type="GO" id="GO:0003723">
    <property type="term" value="F:RNA binding"/>
    <property type="evidence" value="ECO:0007669"/>
    <property type="project" value="TreeGrafter"/>
</dbReference>
<dbReference type="Gene3D" id="1.20.120.1080">
    <property type="match status" value="1"/>
</dbReference>
<evidence type="ECO:0000256" key="10">
    <source>
        <dbReference type="ARBA" id="ARBA00022840"/>
    </source>
</evidence>
<accession>A0A8C4XDW5</accession>
<dbReference type="Gene3D" id="3.40.50.300">
    <property type="entry name" value="P-loop containing nucleotide triphosphate hydrolases"/>
    <property type="match status" value="2"/>
</dbReference>
<dbReference type="GO" id="GO:0005737">
    <property type="term" value="C:cytoplasm"/>
    <property type="evidence" value="ECO:0007669"/>
    <property type="project" value="UniProtKB-SubCell"/>
</dbReference>
<dbReference type="Pfam" id="PF00271">
    <property type="entry name" value="Helicase_C"/>
    <property type="match status" value="1"/>
</dbReference>
<dbReference type="SMART" id="SM00847">
    <property type="entry name" value="HA2"/>
    <property type="match status" value="1"/>
</dbReference>
<dbReference type="GeneTree" id="ENSGT00940000157035"/>
<dbReference type="InterPro" id="IPR035437">
    <property type="entry name" value="SNase_OB-fold_sf"/>
</dbReference>
<feature type="domain" description="Helicase ATP-binding" evidence="16">
    <location>
        <begin position="4"/>
        <end position="170"/>
    </location>
</feature>
<dbReference type="SMART" id="SM00487">
    <property type="entry name" value="DEXDc"/>
    <property type="match status" value="1"/>
</dbReference>
<dbReference type="PROSITE" id="PS50304">
    <property type="entry name" value="TUDOR"/>
    <property type="match status" value="1"/>
</dbReference>
<dbReference type="GO" id="GO:0005524">
    <property type="term" value="F:ATP binding"/>
    <property type="evidence" value="ECO:0007669"/>
    <property type="project" value="UniProtKB-KW"/>
</dbReference>
<dbReference type="PROSITE" id="PS00690">
    <property type="entry name" value="DEAH_ATP_HELICASE"/>
    <property type="match status" value="1"/>
</dbReference>
<reference evidence="18" key="2">
    <citation type="submission" date="2025-08" db="UniProtKB">
        <authorList>
            <consortium name="Ensembl"/>
        </authorList>
    </citation>
    <scope>IDENTIFICATION</scope>
</reference>
<gene>
    <name evidence="18" type="primary">TDRD9</name>
</gene>
<evidence type="ECO:0000259" key="16">
    <source>
        <dbReference type="PROSITE" id="PS51192"/>
    </source>
</evidence>
<dbReference type="Pfam" id="PF00567">
    <property type="entry name" value="TUDOR"/>
    <property type="match status" value="1"/>
</dbReference>
<evidence type="ECO:0000256" key="7">
    <source>
        <dbReference type="ARBA" id="ARBA00022782"/>
    </source>
</evidence>
<evidence type="ECO:0000256" key="14">
    <source>
        <dbReference type="ARBA" id="ARBA00047984"/>
    </source>
</evidence>
<sequence length="1132" mass="128285">SCLISLIESNSVVIIRGNTGSGKTTQVPQYILDHYSENNVPCNIIVTQPRKIGASSIARWVANERHCVLGSMVGYQVGLEKVASEYTRLLYVTTGVLLQKIISSKSLIEFSHIFIDEVHERSEELDFLLLIVRKLLHSNSRFVKVVLMSATINCKEFADYFGNPVRNYMNPATVFEVEGIPHEIEDYYLDDLEHLVLYNSEELAISRAMYSLAVDLIQKFDDFEVTDCVSGLSAVWIFSFSCTYSNFIFIFVLPIRLQVHPLHSSITLEEQNGVFINPVPGYRKVILSTNIAESSVTVPDVKYVIDFCLARQLVSDKETNYLTLQLVWASKTNCNQRRGEVSRVDKGCKWNDEKLIQVCFFLFVFFSSTLQRSPLASTMLKVKVLDMGDPRAILGSALSPPSLDDVEKTVLQLKTIGALSVICKGATDNQYDGDLTFLGRILAHLPVDLYLGKMVVLGHVFGCLEECLIIAAALSLKNFFAMPFLQRLDVIFCYAFLFFEINIQLNGEFRNPKDELDWGRAHYIQIKRIKEVAELFEDLKERVAQFNMLTEDDTLSLSYEQTNKQKFILQVVIAGSFYPNYFTLAAIDEQLATKEMSGCNPVTTVMLRNIPQYGFLYYKQLQSLFRQCGQVKSIIFTIFYSAYVEFFRNSVKSTNAHTEVSLALRMSQLYSQLELFVHPIKEIDTKTDGRVISGRYITHYSKANKNNQIAFVMEVGHFWGYKSDEKSMQILMKLTSDINCQDLQPLSSPPYPSMLCLALFKEMDHVAYYRAKIINVSASSVEVFFVDYGNMLLTRTDCLRQIPCHLLDHPFQAQEFQVCKIRPSAKSMILGNQWSVSARNRFITLVNGQTLIATLYSIVHDVMRVDLSISTDTGALKILAILNKSFKMYCIGCQVVTLHGPFSPFRIQSVRLGKESLNATGINECLEDTHQRMVVAGAVSINSTGSLLHVNETTMMPNIHGLPALICMLFTPLMELRTNMEGTLFTGALCGLGWNQKNNEPVYPDHDIEVVFDVQFDVSDIAEINHLRCAINKFVCDGPNGLLHMGPQRISHLQETTLPYTHFVTCMLPPEGKCKNGILGILQLLKDQCGWIKNKYHMHTSIQNLYQALLKRLWQKLWPGILLSMVQQALHN</sequence>
<dbReference type="InterPro" id="IPR011545">
    <property type="entry name" value="DEAD/DEAH_box_helicase_dom"/>
</dbReference>
<dbReference type="Gene3D" id="2.30.30.140">
    <property type="match status" value="1"/>
</dbReference>
<comment type="catalytic activity">
    <reaction evidence="14">
        <text>ATP + H2O = ADP + phosphate + H(+)</text>
        <dbReference type="Rhea" id="RHEA:13065"/>
        <dbReference type="ChEBI" id="CHEBI:15377"/>
        <dbReference type="ChEBI" id="CHEBI:15378"/>
        <dbReference type="ChEBI" id="CHEBI:30616"/>
        <dbReference type="ChEBI" id="CHEBI:43474"/>
        <dbReference type="ChEBI" id="CHEBI:456216"/>
        <dbReference type="EC" id="3.6.4.13"/>
    </reaction>
</comment>
<dbReference type="InterPro" id="IPR007502">
    <property type="entry name" value="Helicase-assoc_dom"/>
</dbReference>
<keyword evidence="4" id="KW-0217">Developmental protein</keyword>
<dbReference type="InterPro" id="IPR002464">
    <property type="entry name" value="DNA/RNA_helicase_DEAH_CS"/>
</dbReference>
<dbReference type="CDD" id="cd18791">
    <property type="entry name" value="SF2_C_RHA"/>
    <property type="match status" value="1"/>
</dbReference>
<keyword evidence="8" id="KW-0378">Hydrolase</keyword>
<dbReference type="PANTHER" id="PTHR18934">
    <property type="entry name" value="ATP-DEPENDENT RNA HELICASE"/>
    <property type="match status" value="1"/>
</dbReference>
<dbReference type="GO" id="GO:0030154">
    <property type="term" value="P:cell differentiation"/>
    <property type="evidence" value="ECO:0007669"/>
    <property type="project" value="UniProtKB-KW"/>
</dbReference>
<dbReference type="InterPro" id="IPR014001">
    <property type="entry name" value="Helicase_ATP-bd"/>
</dbReference>
<evidence type="ECO:0000259" key="17">
    <source>
        <dbReference type="PROSITE" id="PS51194"/>
    </source>
</evidence>
<dbReference type="GO" id="GO:0003724">
    <property type="term" value="F:RNA helicase activity"/>
    <property type="evidence" value="ECO:0007669"/>
    <property type="project" value="UniProtKB-EC"/>
</dbReference>
<keyword evidence="6" id="KW-0547">Nucleotide-binding</keyword>
<dbReference type="GO" id="GO:0051321">
    <property type="term" value="P:meiotic cell cycle"/>
    <property type="evidence" value="ECO:0007669"/>
    <property type="project" value="UniProtKB-KW"/>
</dbReference>
<dbReference type="GO" id="GO:0007283">
    <property type="term" value="P:spermatogenesis"/>
    <property type="evidence" value="ECO:0007669"/>
    <property type="project" value="UniProtKB-KW"/>
</dbReference>
<dbReference type="InterPro" id="IPR002999">
    <property type="entry name" value="Tudor"/>
</dbReference>
<evidence type="ECO:0000256" key="5">
    <source>
        <dbReference type="ARBA" id="ARBA00022490"/>
    </source>
</evidence>
<feature type="domain" description="Tudor" evidence="15">
    <location>
        <begin position="749"/>
        <end position="809"/>
    </location>
</feature>
<keyword evidence="10" id="KW-0067">ATP-binding</keyword>
<dbReference type="Pfam" id="PF00270">
    <property type="entry name" value="DEAD"/>
    <property type="match status" value="1"/>
</dbReference>
<dbReference type="SUPFAM" id="SSF52540">
    <property type="entry name" value="P-loop containing nucleoside triphosphate hydrolases"/>
    <property type="match status" value="1"/>
</dbReference>
<evidence type="ECO:0000313" key="19">
    <source>
        <dbReference type="Proteomes" id="UP000694620"/>
    </source>
</evidence>
<keyword evidence="11" id="KW-0744">Spermatogenesis</keyword>
<dbReference type="FunFam" id="3.40.50.300:FF:001113">
    <property type="entry name" value="ATP-dependent RNA helicase TDRD9"/>
    <property type="match status" value="1"/>
</dbReference>
<evidence type="ECO:0000256" key="11">
    <source>
        <dbReference type="ARBA" id="ARBA00022871"/>
    </source>
</evidence>
<dbReference type="EC" id="3.6.4.13" evidence="3"/>
<keyword evidence="7" id="KW-0221">Differentiation</keyword>
<evidence type="ECO:0000256" key="1">
    <source>
        <dbReference type="ARBA" id="ARBA00004496"/>
    </source>
</evidence>
<reference evidence="18" key="1">
    <citation type="submission" date="2021-06" db="EMBL/GenBank/DDBJ databases">
        <authorList>
            <consortium name="Wellcome Sanger Institute Data Sharing"/>
        </authorList>
    </citation>
    <scope>NUCLEOTIDE SEQUENCE [LARGE SCALE GENOMIC DNA]</scope>
</reference>
<dbReference type="InterPro" id="IPR001650">
    <property type="entry name" value="Helicase_C-like"/>
</dbReference>
<dbReference type="PANTHER" id="PTHR18934:SF113">
    <property type="entry name" value="ATP-DEPENDENT RNA HELICASE TDRD9"/>
    <property type="match status" value="1"/>
</dbReference>
<dbReference type="Gene3D" id="2.40.50.90">
    <property type="match status" value="1"/>
</dbReference>
<dbReference type="SMART" id="SM00490">
    <property type="entry name" value="HELICc"/>
    <property type="match status" value="1"/>
</dbReference>
<evidence type="ECO:0000256" key="13">
    <source>
        <dbReference type="ARBA" id="ARBA00023254"/>
    </source>
</evidence>
<comment type="similarity">
    <text evidence="2">Belongs to the DEAD box helicase family. DEAH subfamily.</text>
</comment>
<dbReference type="GO" id="GO:0031047">
    <property type="term" value="P:regulatory ncRNA-mediated gene silencing"/>
    <property type="evidence" value="ECO:0007669"/>
    <property type="project" value="UniProtKB-KW"/>
</dbReference>
<keyword evidence="5" id="KW-0963">Cytoplasm</keyword>
<evidence type="ECO:0000259" key="15">
    <source>
        <dbReference type="PROSITE" id="PS50304"/>
    </source>
</evidence>
<comment type="subcellular location">
    <subcellularLocation>
        <location evidence="1">Cytoplasm</location>
    </subcellularLocation>
</comment>
<keyword evidence="19" id="KW-1185">Reference proteome</keyword>
<dbReference type="InterPro" id="IPR027417">
    <property type="entry name" value="P-loop_NTPase"/>
</dbReference>
<dbReference type="SMART" id="SM00333">
    <property type="entry name" value="TUDOR"/>
    <property type="match status" value="1"/>
</dbReference>
<evidence type="ECO:0000256" key="6">
    <source>
        <dbReference type="ARBA" id="ARBA00022741"/>
    </source>
</evidence>
<evidence type="ECO:0000256" key="4">
    <source>
        <dbReference type="ARBA" id="ARBA00022473"/>
    </source>
</evidence>
<feature type="domain" description="Helicase C-terminal" evidence="17">
    <location>
        <begin position="224"/>
        <end position="381"/>
    </location>
</feature>
<evidence type="ECO:0000313" key="18">
    <source>
        <dbReference type="Ensembl" id="ENSECRP00000024773.1"/>
    </source>
</evidence>
<name>A0A8C4XDW5_ERPCA</name>
<protein>
    <recommendedName>
        <fullName evidence="3">RNA helicase</fullName>
        <ecNumber evidence="3">3.6.4.13</ecNumber>
    </recommendedName>
</protein>
<dbReference type="GO" id="GO:0016787">
    <property type="term" value="F:hydrolase activity"/>
    <property type="evidence" value="ECO:0007669"/>
    <property type="project" value="UniProtKB-KW"/>
</dbReference>
<dbReference type="AlphaFoldDB" id="A0A8C4XDW5"/>
<dbReference type="SUPFAM" id="SSF63748">
    <property type="entry name" value="Tudor/PWWP/MBT"/>
    <property type="match status" value="1"/>
</dbReference>
<evidence type="ECO:0000256" key="12">
    <source>
        <dbReference type="ARBA" id="ARBA00023158"/>
    </source>
</evidence>
<dbReference type="PROSITE" id="PS51192">
    <property type="entry name" value="HELICASE_ATP_BIND_1"/>
    <property type="match status" value="1"/>
</dbReference>
<evidence type="ECO:0000256" key="3">
    <source>
        <dbReference type="ARBA" id="ARBA00012552"/>
    </source>
</evidence>
<dbReference type="PROSITE" id="PS51194">
    <property type="entry name" value="HELICASE_CTER"/>
    <property type="match status" value="1"/>
</dbReference>
<keyword evidence="12" id="KW-0943">RNA-mediated gene silencing</keyword>
<reference evidence="18" key="3">
    <citation type="submission" date="2025-09" db="UniProtKB">
        <authorList>
            <consortium name="Ensembl"/>
        </authorList>
    </citation>
    <scope>IDENTIFICATION</scope>
</reference>
<evidence type="ECO:0000256" key="8">
    <source>
        <dbReference type="ARBA" id="ARBA00022801"/>
    </source>
</evidence>
<dbReference type="Ensembl" id="ENSECRT00000025310.1">
    <property type="protein sequence ID" value="ENSECRP00000024773.1"/>
    <property type="gene ID" value="ENSECRG00000016554.1"/>
</dbReference>
<keyword evidence="9" id="KW-0347">Helicase</keyword>
<organism evidence="18 19">
    <name type="scientific">Erpetoichthys calabaricus</name>
    <name type="common">Rope fish</name>
    <name type="synonym">Calamoichthys calabaricus</name>
    <dbReference type="NCBI Taxonomy" id="27687"/>
    <lineage>
        <taxon>Eukaryota</taxon>
        <taxon>Metazoa</taxon>
        <taxon>Chordata</taxon>
        <taxon>Craniata</taxon>
        <taxon>Vertebrata</taxon>
        <taxon>Euteleostomi</taxon>
        <taxon>Actinopterygii</taxon>
        <taxon>Polypteriformes</taxon>
        <taxon>Polypteridae</taxon>
        <taxon>Erpetoichthys</taxon>
    </lineage>
</organism>